<evidence type="ECO:0000313" key="3">
    <source>
        <dbReference type="Proteomes" id="UP000735302"/>
    </source>
</evidence>
<comment type="caution">
    <text evidence="2">The sequence shown here is derived from an EMBL/GenBank/DDBJ whole genome shotgun (WGS) entry which is preliminary data.</text>
</comment>
<keyword evidence="3" id="KW-1185">Reference proteome</keyword>
<sequence length="76" mass="8319">MICSTELLSPSAVGIMAQASTTNDGEDGSDDDEYWALQRSVLHFLLKSTGVIDQVSEEQAEDKSPTKKIISNEQRC</sequence>
<evidence type="ECO:0000256" key="1">
    <source>
        <dbReference type="SAM" id="MobiDB-lite"/>
    </source>
</evidence>
<evidence type="ECO:0000313" key="2">
    <source>
        <dbReference type="EMBL" id="GFN76913.1"/>
    </source>
</evidence>
<feature type="region of interest" description="Disordered" evidence="1">
    <location>
        <begin position="56"/>
        <end position="76"/>
    </location>
</feature>
<dbReference type="EMBL" id="BLXT01000430">
    <property type="protein sequence ID" value="GFN76913.1"/>
    <property type="molecule type" value="Genomic_DNA"/>
</dbReference>
<reference evidence="2 3" key="1">
    <citation type="journal article" date="2021" name="Elife">
        <title>Chloroplast acquisition without the gene transfer in kleptoplastic sea slugs, Plakobranchus ocellatus.</title>
        <authorList>
            <person name="Maeda T."/>
            <person name="Takahashi S."/>
            <person name="Yoshida T."/>
            <person name="Shimamura S."/>
            <person name="Takaki Y."/>
            <person name="Nagai Y."/>
            <person name="Toyoda A."/>
            <person name="Suzuki Y."/>
            <person name="Arimoto A."/>
            <person name="Ishii H."/>
            <person name="Satoh N."/>
            <person name="Nishiyama T."/>
            <person name="Hasebe M."/>
            <person name="Maruyama T."/>
            <person name="Minagawa J."/>
            <person name="Obokata J."/>
            <person name="Shigenobu S."/>
        </authorList>
    </citation>
    <scope>NUCLEOTIDE SEQUENCE [LARGE SCALE GENOMIC DNA]</scope>
</reference>
<organism evidence="2 3">
    <name type="scientific">Plakobranchus ocellatus</name>
    <dbReference type="NCBI Taxonomy" id="259542"/>
    <lineage>
        <taxon>Eukaryota</taxon>
        <taxon>Metazoa</taxon>
        <taxon>Spiralia</taxon>
        <taxon>Lophotrochozoa</taxon>
        <taxon>Mollusca</taxon>
        <taxon>Gastropoda</taxon>
        <taxon>Heterobranchia</taxon>
        <taxon>Euthyneura</taxon>
        <taxon>Panpulmonata</taxon>
        <taxon>Sacoglossa</taxon>
        <taxon>Placobranchoidea</taxon>
        <taxon>Plakobranchidae</taxon>
        <taxon>Plakobranchus</taxon>
    </lineage>
</organism>
<dbReference type="AlphaFoldDB" id="A0AAV3Y4C9"/>
<dbReference type="Proteomes" id="UP000735302">
    <property type="component" value="Unassembled WGS sequence"/>
</dbReference>
<name>A0AAV3Y4C9_9GAST</name>
<protein>
    <submittedName>
        <fullName evidence="2">Uncharacterized protein</fullName>
    </submittedName>
</protein>
<gene>
    <name evidence="2" type="ORF">PoB_000341900</name>
</gene>
<proteinExistence type="predicted"/>
<accession>A0AAV3Y4C9</accession>